<reference evidence="1 2" key="1">
    <citation type="submission" date="2016-10" db="EMBL/GenBank/DDBJ databases">
        <title>Comparative genome analysis of multiple Pseudomonas spp. focuses on biocontrol and plant growth promoting traits.</title>
        <authorList>
            <person name="Tao X.-Y."/>
            <person name="Taylor C.G."/>
        </authorList>
    </citation>
    <scope>NUCLEOTIDE SEQUENCE [LARGE SCALE GENOMIC DNA]</scope>
    <source>
        <strain evidence="1 2">39A2</strain>
    </source>
</reference>
<proteinExistence type="predicted"/>
<protein>
    <submittedName>
        <fullName evidence="1">Uncharacterized protein</fullName>
    </submittedName>
</protein>
<organism evidence="1 2">
    <name type="scientific">Pseudomonas frederiksbergensis</name>
    <dbReference type="NCBI Taxonomy" id="104087"/>
    <lineage>
        <taxon>Bacteria</taxon>
        <taxon>Pseudomonadati</taxon>
        <taxon>Pseudomonadota</taxon>
        <taxon>Gammaproteobacteria</taxon>
        <taxon>Pseudomonadales</taxon>
        <taxon>Pseudomonadaceae</taxon>
        <taxon>Pseudomonas</taxon>
    </lineage>
</organism>
<evidence type="ECO:0000313" key="1">
    <source>
        <dbReference type="EMBL" id="RON57573.1"/>
    </source>
</evidence>
<dbReference type="EMBL" id="MOBP01000003">
    <property type="protein sequence ID" value="RON57573.1"/>
    <property type="molecule type" value="Genomic_DNA"/>
</dbReference>
<dbReference type="AlphaFoldDB" id="A0A423KQW8"/>
<dbReference type="OrthoDB" id="7375569at2"/>
<sequence length="187" mass="20593">MLHNLLTKAVSGEILMLRVLLLSFLMGTLALLQGCSSGPSLENQPYYKGPMEARSDSATVYVFRPTDNGNRFINLSIKLDEQPVAELPSGGYIKLQMPEGTHLFEAVTPPLGGDFLGDRFNISVKKGNVYFIAAEVGNTAPTDNRTLGVVKDGRFSGEHLFFRWALVPQLDAELRMRFCQLVPATQS</sequence>
<name>A0A423KQW8_9PSED</name>
<dbReference type="Proteomes" id="UP000283627">
    <property type="component" value="Unassembled WGS sequence"/>
</dbReference>
<evidence type="ECO:0000313" key="2">
    <source>
        <dbReference type="Proteomes" id="UP000283627"/>
    </source>
</evidence>
<accession>A0A423KQW8</accession>
<gene>
    <name evidence="1" type="ORF">BK665_04825</name>
</gene>
<comment type="caution">
    <text evidence="1">The sequence shown here is derived from an EMBL/GenBank/DDBJ whole genome shotgun (WGS) entry which is preliminary data.</text>
</comment>